<protein>
    <submittedName>
        <fullName evidence="4">DUF916 domain-containing protein</fullName>
    </submittedName>
</protein>
<evidence type="ECO:0000313" key="5">
    <source>
        <dbReference type="Proteomes" id="UP001332243"/>
    </source>
</evidence>
<gene>
    <name evidence="4" type="ORF">V1633_29400</name>
</gene>
<dbReference type="Proteomes" id="UP001332243">
    <property type="component" value="Unassembled WGS sequence"/>
</dbReference>
<keyword evidence="2" id="KW-1133">Transmembrane helix</keyword>
<proteinExistence type="predicted"/>
<accession>A0ABU7S1Q1</accession>
<name>A0ABU7S1Q1_9ACTN</name>
<feature type="transmembrane region" description="Helical" evidence="2">
    <location>
        <begin position="311"/>
        <end position="330"/>
    </location>
</feature>
<feature type="signal peptide" evidence="3">
    <location>
        <begin position="1"/>
        <end position="26"/>
    </location>
</feature>
<reference evidence="4 5" key="1">
    <citation type="submission" date="2024-01" db="EMBL/GenBank/DDBJ databases">
        <title>Genome insights into Plantactinospora sonchi sp. nov.</title>
        <authorList>
            <person name="Wang L."/>
        </authorList>
    </citation>
    <scope>NUCLEOTIDE SEQUENCE [LARGE SCALE GENOMIC DNA]</scope>
    <source>
        <strain evidence="4 5">NEAU-QY2</strain>
    </source>
</reference>
<keyword evidence="3" id="KW-0732">Signal</keyword>
<feature type="chain" id="PRO_5046394722" evidence="3">
    <location>
        <begin position="27"/>
        <end position="398"/>
    </location>
</feature>
<keyword evidence="5" id="KW-1185">Reference proteome</keyword>
<evidence type="ECO:0000256" key="3">
    <source>
        <dbReference type="SAM" id="SignalP"/>
    </source>
</evidence>
<keyword evidence="2" id="KW-0472">Membrane</keyword>
<evidence type="ECO:0000313" key="4">
    <source>
        <dbReference type="EMBL" id="MEE6262610.1"/>
    </source>
</evidence>
<comment type="caution">
    <text evidence="4">The sequence shown here is derived from an EMBL/GenBank/DDBJ whole genome shotgun (WGS) entry which is preliminary data.</text>
</comment>
<sequence length="398" mass="40518">MRLSTTIATVVAGTVIAVLGTVPVAAAPGPTPTPNSNVPVRPARVTWGVTPSSPAGPDGRASFGYKLDPGGTVTDYVAVTNHSARPLTLNLYASDAVTAAQGGFDLLPGGQRPVDVGSWVRLTAATLTIPSTSRMDVPFTLTVPENATPGDHVGGIVASLAAPGTDGQGNQVAVDHRVGARIYLRVTGALRPALALEDLRIAHRASGNPFAGGEIVATATIRNTGNVRLAGQSTVDSAGPFGLGVRSASGAALPEILPGDAVQATVRLPGVPPLFRLTVTTTVVPTAVEGQVLEPPPGAVSEAVTVWAVPWLQLLLVALVVGAVWALLMVRRHRRRRAARRLAQAVAEAREQGRAEATVTAAATPSGQPGGTGPPSQPDRRTPDAAPEPPTPAPGAEP</sequence>
<evidence type="ECO:0000256" key="2">
    <source>
        <dbReference type="SAM" id="Phobius"/>
    </source>
</evidence>
<keyword evidence="2" id="KW-0812">Transmembrane</keyword>
<evidence type="ECO:0000256" key="1">
    <source>
        <dbReference type="SAM" id="MobiDB-lite"/>
    </source>
</evidence>
<feature type="region of interest" description="Disordered" evidence="1">
    <location>
        <begin position="351"/>
        <end position="398"/>
    </location>
</feature>
<feature type="compositionally biased region" description="Pro residues" evidence="1">
    <location>
        <begin position="386"/>
        <end position="398"/>
    </location>
</feature>
<organism evidence="4 5">
    <name type="scientific">Plantactinospora sonchi</name>
    <dbReference type="NCBI Taxonomy" id="1544735"/>
    <lineage>
        <taxon>Bacteria</taxon>
        <taxon>Bacillati</taxon>
        <taxon>Actinomycetota</taxon>
        <taxon>Actinomycetes</taxon>
        <taxon>Micromonosporales</taxon>
        <taxon>Micromonosporaceae</taxon>
        <taxon>Plantactinospora</taxon>
    </lineage>
</organism>
<dbReference type="RefSeq" id="WP_331217640.1">
    <property type="nucleotide sequence ID" value="NZ_JAZGQK010000030.1"/>
</dbReference>
<dbReference type="EMBL" id="JAZGQK010000030">
    <property type="protein sequence ID" value="MEE6262610.1"/>
    <property type="molecule type" value="Genomic_DNA"/>
</dbReference>